<name>A0A9E3ZUW0_9ENTE</name>
<evidence type="ECO:0000313" key="2">
    <source>
        <dbReference type="Proteomes" id="UP000813384"/>
    </source>
</evidence>
<reference evidence="1" key="2">
    <citation type="submission" date="2021-11" db="EMBL/GenBank/DDBJ databases">
        <authorList>
            <person name="Gilroy R."/>
        </authorList>
    </citation>
    <scope>NUCLEOTIDE SEQUENCE</scope>
    <source>
        <strain evidence="1">150</strain>
    </source>
</reference>
<dbReference type="AlphaFoldDB" id="A0A9E3ZUW0"/>
<organism evidence="1 2">
    <name type="scientific">Enterococcus aquimarinus</name>
    <dbReference type="NCBI Taxonomy" id="328396"/>
    <lineage>
        <taxon>Bacteria</taxon>
        <taxon>Bacillati</taxon>
        <taxon>Bacillota</taxon>
        <taxon>Bacilli</taxon>
        <taxon>Lactobacillales</taxon>
        <taxon>Enterococcaceae</taxon>
        <taxon>Enterococcus</taxon>
    </lineage>
</organism>
<dbReference type="EMBL" id="JAJJVO010000076">
    <property type="protein sequence ID" value="MCC9273611.1"/>
    <property type="molecule type" value="Genomic_DNA"/>
</dbReference>
<protein>
    <submittedName>
        <fullName evidence="1">Uncharacterized protein</fullName>
    </submittedName>
</protein>
<gene>
    <name evidence="1" type="ORF">K8V42_04905</name>
</gene>
<sequence>MQASFLLKKWKSYVLAPNYIPDHQKFNASLMFNALKELNKEQVNFLYAKYYDTDKGVCGEIIEGVYSAYMPNSDKKMAEKFGVRFQEYINKRVKIEFEFMNRVNRLKNEVYEKQVEKDDYFVLRLGNLFLKEYKMKNNYLKEIDPDMNLTQDGNKALCFKKGDPIASLLVRIVGFKKEKIQEEYHYYSLYEP</sequence>
<accession>A0A9E3ZUW0</accession>
<dbReference type="Proteomes" id="UP000813384">
    <property type="component" value="Unassembled WGS sequence"/>
</dbReference>
<proteinExistence type="predicted"/>
<comment type="caution">
    <text evidence="1">The sequence shown here is derived from an EMBL/GenBank/DDBJ whole genome shotgun (WGS) entry which is preliminary data.</text>
</comment>
<evidence type="ECO:0000313" key="1">
    <source>
        <dbReference type="EMBL" id="MCC9273611.1"/>
    </source>
</evidence>
<reference evidence="1" key="1">
    <citation type="journal article" date="2021" name="PeerJ">
        <title>Extensive microbial diversity within the chicken gut microbiome revealed by metagenomics and culture.</title>
        <authorList>
            <person name="Gilroy R."/>
            <person name="Ravi A."/>
            <person name="Getino M."/>
            <person name="Pursley I."/>
            <person name="Horton D.L."/>
            <person name="Alikhan N.F."/>
            <person name="Baker D."/>
            <person name="Gharbi K."/>
            <person name="Hall N."/>
            <person name="Watson M."/>
            <person name="Adriaenssens E.M."/>
            <person name="Foster-Nyarko E."/>
            <person name="Jarju S."/>
            <person name="Secka A."/>
            <person name="Antonio M."/>
            <person name="Oren A."/>
            <person name="Chaudhuri R.R."/>
            <person name="La Ragione R."/>
            <person name="Hildebrand F."/>
            <person name="Pallen M.J."/>
        </authorList>
    </citation>
    <scope>NUCLEOTIDE SEQUENCE</scope>
    <source>
        <strain evidence="1">150</strain>
    </source>
</reference>